<sequence>MSYKNIVGISAVLFSTAAFATTTISKDQWITAFKALAPSKMCRNLVNDPDTNNLLQKANISYDKCVTLIPASFEKCQKKYDSKLPEKIDKKNASIWGTKIGNCIGVDFFTNNLAGVSKTGTSLLATKTDKTATKKGDEMTKEDWLDALTIVAPKLICEKLVSDKSLHKKLTQNGMTSEKCLSSIPDIIATCEKKLNSQIPSSLDKKNQNKWNQIIGKCIGKSFADQYLK</sequence>
<reference evidence="3 4" key="1">
    <citation type="submission" date="2018-06" db="EMBL/GenBank/DDBJ databases">
        <authorList>
            <consortium name="Pathogen Informatics"/>
            <person name="Doyle S."/>
        </authorList>
    </citation>
    <scope>NUCLEOTIDE SEQUENCE [LARGE SCALE GENOMIC DNA]</scope>
    <source>
        <strain evidence="3 4">NCTC11532</strain>
    </source>
</reference>
<dbReference type="EMBL" id="UGPB01000001">
    <property type="protein sequence ID" value="STY31766.1"/>
    <property type="molecule type" value="Genomic_DNA"/>
</dbReference>
<dbReference type="InterPro" id="IPR056212">
    <property type="entry name" value="NttA"/>
</dbReference>
<evidence type="ECO:0000313" key="3">
    <source>
        <dbReference type="EMBL" id="STY31766.1"/>
    </source>
</evidence>
<dbReference type="Proteomes" id="UP000255297">
    <property type="component" value="Unassembled WGS sequence"/>
</dbReference>
<feature type="signal peptide" evidence="1">
    <location>
        <begin position="1"/>
        <end position="20"/>
    </location>
</feature>
<proteinExistence type="predicted"/>
<protein>
    <recommendedName>
        <fullName evidence="2">T2SS substrate NttA domain-containing protein</fullName>
    </recommendedName>
</protein>
<feature type="domain" description="T2SS substrate NttA" evidence="2">
    <location>
        <begin position="138"/>
        <end position="228"/>
    </location>
</feature>
<feature type="chain" id="PRO_5017012729" description="T2SS substrate NttA domain-containing protein" evidence="1">
    <location>
        <begin position="21"/>
        <end position="229"/>
    </location>
</feature>
<dbReference type="AlphaFoldDB" id="A0A378LVM0"/>
<accession>A0A378LVM0</accession>
<evidence type="ECO:0000259" key="2">
    <source>
        <dbReference type="Pfam" id="PF24275"/>
    </source>
</evidence>
<dbReference type="RefSeq" id="WP_051635584.1">
    <property type="nucleotide sequence ID" value="NZ_CAAAIS010000014.1"/>
</dbReference>
<dbReference type="Pfam" id="PF24275">
    <property type="entry name" value="NttA"/>
    <property type="match status" value="2"/>
</dbReference>
<feature type="domain" description="T2SS substrate NttA" evidence="2">
    <location>
        <begin position="24"/>
        <end position="113"/>
    </location>
</feature>
<dbReference type="OrthoDB" id="5640576at2"/>
<gene>
    <name evidence="3" type="ORF">NCTC11532_03058</name>
</gene>
<evidence type="ECO:0000256" key="1">
    <source>
        <dbReference type="SAM" id="SignalP"/>
    </source>
</evidence>
<keyword evidence="1" id="KW-0732">Signal</keyword>
<name>A0A378LVM0_9GAMM</name>
<dbReference type="STRING" id="1122170.GCA_000701265_01521"/>
<evidence type="ECO:0000313" key="4">
    <source>
        <dbReference type="Proteomes" id="UP000255297"/>
    </source>
</evidence>
<organism evidence="3 4">
    <name type="scientific">Legionella wadsworthii</name>
    <dbReference type="NCBI Taxonomy" id="28088"/>
    <lineage>
        <taxon>Bacteria</taxon>
        <taxon>Pseudomonadati</taxon>
        <taxon>Pseudomonadota</taxon>
        <taxon>Gammaproteobacteria</taxon>
        <taxon>Legionellales</taxon>
        <taxon>Legionellaceae</taxon>
        <taxon>Legionella</taxon>
    </lineage>
</organism>
<keyword evidence="4" id="KW-1185">Reference proteome</keyword>